<comment type="caution">
    <text evidence="1">The sequence shown here is derived from an EMBL/GenBank/DDBJ whole genome shotgun (WGS) entry which is preliminary data.</text>
</comment>
<evidence type="ECO:0000313" key="1">
    <source>
        <dbReference type="EMBL" id="PCK23472.1"/>
    </source>
</evidence>
<dbReference type="OrthoDB" id="2877821at2"/>
<reference evidence="1 2" key="1">
    <citation type="submission" date="2017-06" db="EMBL/GenBank/DDBJ databases">
        <title>Draft Genome Sequence of Bacillus sp Strain 36R Isolated from saline sediment at Atanasia, Sonora, Mexico.</title>
        <authorList>
            <person name="Sanchez Diaz R."/>
            <person name="Quiroz Macias M.E."/>
            <person name="Ibarra Gamez J.C."/>
            <person name="Enciso Ibarra J."/>
            <person name="Gomez Gil B."/>
            <person name="Galaviz Silva L."/>
        </authorList>
    </citation>
    <scope>NUCLEOTIDE SEQUENCE [LARGE SCALE GENOMIC DNA]</scope>
    <source>
        <strain evidence="1 2">36R_ATNSAL</strain>
    </source>
</reference>
<proteinExistence type="predicted"/>
<accession>A0A2A5J276</accession>
<name>A0A2A5J276_BACPU</name>
<gene>
    <name evidence="1" type="ORF">CEY02_01110</name>
</gene>
<sequence>MKNKIIITLTLILGLTFSTLGIVHVYAGEPTANYKDTNYNFRFLKGNPYDETTSRTKYTKSWYYMKSEKNNTSYVAWARSKGKDVSDGHYYTIKKNYKGVQLLYNLAVEKTFLGIGYPPVTIGAKKNAAGSAKGLWSPDYDRKSP</sequence>
<protein>
    <submittedName>
        <fullName evidence="1">Uncharacterized protein</fullName>
    </submittedName>
</protein>
<dbReference type="EMBL" id="NKHG01000006">
    <property type="protein sequence ID" value="PCK23472.1"/>
    <property type="molecule type" value="Genomic_DNA"/>
</dbReference>
<dbReference type="AlphaFoldDB" id="A0A2A5J276"/>
<organism evidence="1 2">
    <name type="scientific">Bacillus pumilus</name>
    <name type="common">Bacillus mesentericus</name>
    <dbReference type="NCBI Taxonomy" id="1408"/>
    <lineage>
        <taxon>Bacteria</taxon>
        <taxon>Bacillati</taxon>
        <taxon>Bacillota</taxon>
        <taxon>Bacilli</taxon>
        <taxon>Bacillales</taxon>
        <taxon>Bacillaceae</taxon>
        <taxon>Bacillus</taxon>
    </lineage>
</organism>
<dbReference type="Proteomes" id="UP000228754">
    <property type="component" value="Unassembled WGS sequence"/>
</dbReference>
<evidence type="ECO:0000313" key="2">
    <source>
        <dbReference type="Proteomes" id="UP000228754"/>
    </source>
</evidence>